<dbReference type="GO" id="GO:0045345">
    <property type="term" value="P:positive regulation of MHC class I biosynthetic process"/>
    <property type="evidence" value="ECO:0007669"/>
    <property type="project" value="TreeGrafter"/>
</dbReference>
<keyword evidence="2" id="KW-1185">Reference proteome</keyword>
<dbReference type="GO" id="GO:0043124">
    <property type="term" value="P:negative regulation of canonical NF-kappaB signal transduction"/>
    <property type="evidence" value="ECO:0007669"/>
    <property type="project" value="TreeGrafter"/>
</dbReference>
<evidence type="ECO:0000313" key="2">
    <source>
        <dbReference type="Proteomes" id="UP001159641"/>
    </source>
</evidence>
<evidence type="ECO:0000313" key="1">
    <source>
        <dbReference type="EMBL" id="KAJ8787193.1"/>
    </source>
</evidence>
<organism evidence="1 2">
    <name type="scientific">Eschrichtius robustus</name>
    <name type="common">California gray whale</name>
    <name type="synonym">Eschrichtius gibbosus</name>
    <dbReference type="NCBI Taxonomy" id="9764"/>
    <lineage>
        <taxon>Eukaryota</taxon>
        <taxon>Metazoa</taxon>
        <taxon>Chordata</taxon>
        <taxon>Craniata</taxon>
        <taxon>Vertebrata</taxon>
        <taxon>Euteleostomi</taxon>
        <taxon>Mammalia</taxon>
        <taxon>Eutheria</taxon>
        <taxon>Laurasiatheria</taxon>
        <taxon>Artiodactyla</taxon>
        <taxon>Whippomorpha</taxon>
        <taxon>Cetacea</taxon>
        <taxon>Mysticeti</taxon>
        <taxon>Eschrichtiidae</taxon>
        <taxon>Eschrichtius</taxon>
    </lineage>
</organism>
<protein>
    <submittedName>
        <fullName evidence="1">Uncharacterized protein</fullName>
    </submittedName>
</protein>
<name>A0AB34H5V6_ESCRO</name>
<proteinExistence type="predicted"/>
<dbReference type="GO" id="GO:0050728">
    <property type="term" value="P:negative regulation of inflammatory response"/>
    <property type="evidence" value="ECO:0007669"/>
    <property type="project" value="TreeGrafter"/>
</dbReference>
<dbReference type="Proteomes" id="UP001159641">
    <property type="component" value="Unassembled WGS sequence"/>
</dbReference>
<dbReference type="InterPro" id="IPR050637">
    <property type="entry name" value="NLRP_innate_immun_reg"/>
</dbReference>
<dbReference type="PANTHER" id="PTHR45690">
    <property type="entry name" value="NACHT, LRR AND PYD DOMAINS-CONTAINING PROTEIN 12"/>
    <property type="match status" value="1"/>
</dbReference>
<comment type="caution">
    <text evidence="1">The sequence shown here is derived from an EMBL/GenBank/DDBJ whole genome shotgun (WGS) entry which is preliminary data.</text>
</comment>
<dbReference type="GO" id="GO:0005737">
    <property type="term" value="C:cytoplasm"/>
    <property type="evidence" value="ECO:0007669"/>
    <property type="project" value="TreeGrafter"/>
</dbReference>
<dbReference type="GO" id="GO:0071345">
    <property type="term" value="P:cellular response to cytokine stimulus"/>
    <property type="evidence" value="ECO:0007669"/>
    <property type="project" value="TreeGrafter"/>
</dbReference>
<sequence length="104" mass="12580">MALEKLHHLLQHPKNVEILGFSDTERKKYFYTYFHNVKQAGKPFNFVIIFHKDINCAVFYSFIHLSFQELFEARYYILDVGERLPTVWMKKKGEMDFWVQMLLA</sequence>
<dbReference type="EMBL" id="JAIQCJ010001822">
    <property type="protein sequence ID" value="KAJ8787193.1"/>
    <property type="molecule type" value="Genomic_DNA"/>
</dbReference>
<dbReference type="AlphaFoldDB" id="A0AB34H5V6"/>
<dbReference type="PANTHER" id="PTHR45690:SF11">
    <property type="entry name" value="NACHT, LRR AND PYD DOMAINS-CONTAINING PROTEIN 12"/>
    <property type="match status" value="1"/>
</dbReference>
<reference evidence="1 2" key="1">
    <citation type="submission" date="2022-11" db="EMBL/GenBank/DDBJ databases">
        <title>Whole genome sequence of Eschrichtius robustus ER-17-0199.</title>
        <authorList>
            <person name="Bruniche-Olsen A."/>
            <person name="Black A.N."/>
            <person name="Fields C.J."/>
            <person name="Walden K."/>
            <person name="Dewoody J.A."/>
        </authorList>
    </citation>
    <scope>NUCLEOTIDE SEQUENCE [LARGE SCALE GENOMIC DNA]</scope>
    <source>
        <strain evidence="1">ER-17-0199</strain>
        <tissue evidence="1">Blubber</tissue>
    </source>
</reference>
<gene>
    <name evidence="1" type="ORF">J1605_005779</name>
</gene>
<accession>A0AB34H5V6</accession>